<evidence type="ECO:0000256" key="12">
    <source>
        <dbReference type="ARBA" id="ARBA00077531"/>
    </source>
</evidence>
<dbReference type="GO" id="GO:0008270">
    <property type="term" value="F:zinc ion binding"/>
    <property type="evidence" value="ECO:0007669"/>
    <property type="project" value="UniProtKB-UniRule"/>
</dbReference>
<evidence type="ECO:0000256" key="6">
    <source>
        <dbReference type="ARBA" id="ARBA00022833"/>
    </source>
</evidence>
<dbReference type="GeneID" id="9824573"/>
<name>E3LTS9_CAERE</name>
<dbReference type="InterPro" id="IPR057721">
    <property type="entry name" value="BCD1_alpha/beta"/>
</dbReference>
<dbReference type="Proteomes" id="UP000008281">
    <property type="component" value="Unassembled WGS sequence"/>
</dbReference>
<comment type="similarity">
    <text evidence="9">Belongs to the BCD1 family.</text>
</comment>
<comment type="subunit">
    <text evidence="10">Interacts with FBL, SNU13, NOP58, NUFIP1, RUVBL1, RUVBL2 and TAF9. Interacts (via HIT-type zinc finger) with the RUVBL1/RUVBL2 complex in the presence of ADP.</text>
</comment>
<dbReference type="FunFam" id="3.30.60.190:FF:000001">
    <property type="entry name" value="box C/D snoRNA protein 1"/>
    <property type="match status" value="1"/>
</dbReference>
<feature type="compositionally biased region" description="Polar residues" evidence="14">
    <location>
        <begin position="43"/>
        <end position="55"/>
    </location>
</feature>
<evidence type="ECO:0000256" key="10">
    <source>
        <dbReference type="ARBA" id="ARBA00061949"/>
    </source>
</evidence>
<feature type="compositionally biased region" description="Gly residues" evidence="14">
    <location>
        <begin position="373"/>
        <end position="385"/>
    </location>
</feature>
<gene>
    <name evidence="16" type="primary">Cre-tag-143</name>
    <name evidence="16" type="ORF">CRE_30697</name>
</gene>
<keyword evidence="3" id="KW-0597">Phosphoprotein</keyword>
<feature type="domain" description="HIT-type" evidence="15">
    <location>
        <begin position="94"/>
        <end position="128"/>
    </location>
</feature>
<evidence type="ECO:0000256" key="11">
    <source>
        <dbReference type="ARBA" id="ARBA00068630"/>
    </source>
</evidence>
<dbReference type="Pfam" id="PF25790">
    <property type="entry name" value="BCD1"/>
    <property type="match status" value="1"/>
</dbReference>
<keyword evidence="2" id="KW-0690">Ribosome biogenesis</keyword>
<dbReference type="GO" id="GO:0000463">
    <property type="term" value="P:maturation of LSU-rRNA from tricistronic rRNA transcript (SSU-rRNA, 5.8S rRNA, LSU-rRNA)"/>
    <property type="evidence" value="ECO:0007669"/>
    <property type="project" value="TreeGrafter"/>
</dbReference>
<dbReference type="InterPro" id="IPR051639">
    <property type="entry name" value="BCD1"/>
</dbReference>
<dbReference type="GO" id="GO:0048254">
    <property type="term" value="P:snoRNA localization"/>
    <property type="evidence" value="ECO:0007669"/>
    <property type="project" value="TreeGrafter"/>
</dbReference>
<feature type="compositionally biased region" description="Polar residues" evidence="14">
    <location>
        <begin position="170"/>
        <end position="180"/>
    </location>
</feature>
<feature type="region of interest" description="Disordered" evidence="14">
    <location>
        <begin position="373"/>
        <end position="469"/>
    </location>
</feature>
<reference evidence="16" key="1">
    <citation type="submission" date="2007-07" db="EMBL/GenBank/DDBJ databases">
        <title>PCAP assembly of the Caenorhabditis remanei genome.</title>
        <authorList>
            <consortium name="The Caenorhabditis remanei Sequencing Consortium"/>
            <person name="Wilson R.K."/>
        </authorList>
    </citation>
    <scope>NUCLEOTIDE SEQUENCE [LARGE SCALE GENOMIC DNA]</scope>
    <source>
        <strain evidence="16">PB4641</strain>
    </source>
</reference>
<dbReference type="PANTHER" id="PTHR13483:SF11">
    <property type="entry name" value="ZINC FINGER HIT DOMAIN-CONTAINING PROTEIN 3"/>
    <property type="match status" value="1"/>
</dbReference>
<dbReference type="HOGENOM" id="CLU_597496_0_0_1"/>
<dbReference type="AlphaFoldDB" id="E3LTS9"/>
<dbReference type="GO" id="GO:0070761">
    <property type="term" value="C:pre-snoRNP complex"/>
    <property type="evidence" value="ECO:0007669"/>
    <property type="project" value="TreeGrafter"/>
</dbReference>
<dbReference type="KEGG" id="crq:GCK72_017592"/>
<accession>E3LTS9</accession>
<dbReference type="InterPro" id="IPR007529">
    <property type="entry name" value="Znf_HIT"/>
</dbReference>
<evidence type="ECO:0000256" key="8">
    <source>
        <dbReference type="ARBA" id="ARBA00049598"/>
    </source>
</evidence>
<organism evidence="17">
    <name type="scientific">Caenorhabditis remanei</name>
    <name type="common">Caenorhabditis vulgaris</name>
    <dbReference type="NCBI Taxonomy" id="31234"/>
    <lineage>
        <taxon>Eukaryota</taxon>
        <taxon>Metazoa</taxon>
        <taxon>Ecdysozoa</taxon>
        <taxon>Nematoda</taxon>
        <taxon>Chromadorea</taxon>
        <taxon>Rhabditida</taxon>
        <taxon>Rhabditina</taxon>
        <taxon>Rhabditomorpha</taxon>
        <taxon>Rhabditoidea</taxon>
        <taxon>Rhabditidae</taxon>
        <taxon>Peloderinae</taxon>
        <taxon>Caenorhabditis</taxon>
    </lineage>
</organism>
<dbReference type="CDD" id="cd23023">
    <property type="entry name" value="zf-HIT_BCD1"/>
    <property type="match status" value="1"/>
</dbReference>
<evidence type="ECO:0000256" key="1">
    <source>
        <dbReference type="ARBA" id="ARBA00022499"/>
    </source>
</evidence>
<feature type="compositionally biased region" description="Gly residues" evidence="14">
    <location>
        <begin position="393"/>
        <end position="404"/>
    </location>
</feature>
<dbReference type="eggNOG" id="KOG2858">
    <property type="taxonomic scope" value="Eukaryota"/>
</dbReference>
<dbReference type="Pfam" id="PF04438">
    <property type="entry name" value="zf-HIT"/>
    <property type="match status" value="1"/>
</dbReference>
<evidence type="ECO:0000313" key="17">
    <source>
        <dbReference type="Proteomes" id="UP000008281"/>
    </source>
</evidence>
<comment type="function">
    <text evidence="8">Required for box C/D snoRNAs accumulation involved in snoRNA processing, snoRNA transport to the nucleolus and ribosome biogenesis.</text>
</comment>
<dbReference type="SUPFAM" id="SSF144232">
    <property type="entry name" value="HIT/MYND zinc finger-like"/>
    <property type="match status" value="1"/>
</dbReference>
<dbReference type="RefSeq" id="XP_003112420.2">
    <property type="nucleotide sequence ID" value="XM_003112372.2"/>
</dbReference>
<keyword evidence="17" id="KW-1185">Reference proteome</keyword>
<dbReference type="GO" id="GO:0000492">
    <property type="term" value="P:box C/D snoRNP assembly"/>
    <property type="evidence" value="ECO:0007669"/>
    <property type="project" value="TreeGrafter"/>
</dbReference>
<evidence type="ECO:0000256" key="2">
    <source>
        <dbReference type="ARBA" id="ARBA00022517"/>
    </source>
</evidence>
<sequence length="469" mass="53059">MFHSLRFFSDMTPQEKSIEKEIEGEPEDGEISDDDDDAPMELPTNQPNLLINYPSSDDEEKSPEDVINAYKRKIEEEKTKTEPTEPEVVDPKLCKVCLKVEFKYRCPRCDLRTCSLDCSKRHKAENDCDGVRQPFVKVDKLSQYDSQKSIEDQKFMHVMKEKVGLGADQTTASGNEVNQSDGEEKPFDPNALRYNTNSATERYLLNAARFRHVWLGFTNEAGNESRHEQHSDTLFWNLKLTFKKQTEDGGVEVFEKTVANIPETIRIATVLKQFFKPRQYGCIVSESDLDVEKLKPFIERGIEDVNVYMEVHGNPDRFYGVLPDNTILEMTRNRVVADYPKFVITLKDEFIEGMQLLAPEELEQIQTKYGGVGNERFGGGGGGRGRGGRGFHRGGGGRGGGGGPNHHNNFRKRQSNGGSNDGGFKRGRGGNFNGGNRRGGYQNRNNQHNDSFDPFEPFSGPNRLPMEYN</sequence>
<evidence type="ECO:0000256" key="7">
    <source>
        <dbReference type="ARBA" id="ARBA00022843"/>
    </source>
</evidence>
<evidence type="ECO:0000256" key="13">
    <source>
        <dbReference type="PROSITE-ProRule" id="PRU00453"/>
    </source>
</evidence>
<dbReference type="OMA" id="YMPVPIE"/>
<dbReference type="STRING" id="31234.E3LTS9"/>
<keyword evidence="4" id="KW-0479">Metal-binding</keyword>
<feature type="compositionally biased region" description="Gly residues" evidence="14">
    <location>
        <begin position="429"/>
        <end position="438"/>
    </location>
</feature>
<feature type="compositionally biased region" description="Acidic residues" evidence="14">
    <location>
        <begin position="24"/>
        <end position="39"/>
    </location>
</feature>
<dbReference type="FunCoup" id="E3LTS9">
    <property type="interactions" value="1118"/>
</dbReference>
<dbReference type="PANTHER" id="PTHR13483">
    <property type="entry name" value="BOX C_D SNORNA PROTEIN 1-RELATED"/>
    <property type="match status" value="1"/>
</dbReference>
<protein>
    <recommendedName>
        <fullName evidence="11">Box C/D snoRNA protein 1</fullName>
    </recommendedName>
    <alternativeName>
        <fullName evidence="12">Zinc finger HIT domain-containing protein 6</fullName>
    </alternativeName>
</protein>
<keyword evidence="5 13" id="KW-0863">Zinc-finger</keyword>
<feature type="region of interest" description="Disordered" evidence="14">
    <location>
        <begin position="1"/>
        <end position="64"/>
    </location>
</feature>
<evidence type="ECO:0000256" key="9">
    <source>
        <dbReference type="ARBA" id="ARBA00049654"/>
    </source>
</evidence>
<dbReference type="OrthoDB" id="272357at2759"/>
<evidence type="ECO:0000313" key="16">
    <source>
        <dbReference type="EMBL" id="EFP10941.1"/>
    </source>
</evidence>
<evidence type="ECO:0000256" key="5">
    <source>
        <dbReference type="ARBA" id="ARBA00022771"/>
    </source>
</evidence>
<evidence type="ECO:0000256" key="14">
    <source>
        <dbReference type="SAM" id="MobiDB-lite"/>
    </source>
</evidence>
<keyword evidence="1" id="KW-1017">Isopeptide bond</keyword>
<keyword evidence="6" id="KW-0862">Zinc</keyword>
<dbReference type="EMBL" id="DS268415">
    <property type="protein sequence ID" value="EFP10941.1"/>
    <property type="molecule type" value="Genomic_DNA"/>
</dbReference>
<dbReference type="PROSITE" id="PS51083">
    <property type="entry name" value="ZF_HIT"/>
    <property type="match status" value="1"/>
</dbReference>
<proteinExistence type="inferred from homology"/>
<dbReference type="Gene3D" id="3.30.60.190">
    <property type="match status" value="1"/>
</dbReference>
<evidence type="ECO:0000259" key="15">
    <source>
        <dbReference type="PROSITE" id="PS51083"/>
    </source>
</evidence>
<evidence type="ECO:0000256" key="4">
    <source>
        <dbReference type="ARBA" id="ARBA00022723"/>
    </source>
</evidence>
<evidence type="ECO:0000256" key="3">
    <source>
        <dbReference type="ARBA" id="ARBA00022553"/>
    </source>
</evidence>
<dbReference type="GO" id="GO:0005634">
    <property type="term" value="C:nucleus"/>
    <property type="evidence" value="ECO:0007669"/>
    <property type="project" value="TreeGrafter"/>
</dbReference>
<dbReference type="CTD" id="9824573"/>
<keyword evidence="7" id="KW-0832">Ubl conjugation</keyword>
<feature type="region of interest" description="Disordered" evidence="14">
    <location>
        <begin position="170"/>
        <end position="192"/>
    </location>
</feature>